<comment type="function">
    <text evidence="1">The purine nucleoside phosphorylases catalyze the phosphorolytic breakdown of the N-glycosidic bond in the beta-(deoxy)ribonucleoside molecules, with the formation of the corresponding free purine bases and pentose-1-phosphate. Cleaves guanosine, inosine, 2'-deoxyguanosine and 2'-deoxyinosine.</text>
</comment>
<dbReference type="SUPFAM" id="SSF53167">
    <property type="entry name" value="Purine and uridine phosphorylases"/>
    <property type="match status" value="1"/>
</dbReference>
<dbReference type="InterPro" id="IPR035994">
    <property type="entry name" value="Nucleoside_phosphorylase_sf"/>
</dbReference>
<feature type="binding site" evidence="8">
    <location>
        <begin position="82"/>
        <end position="84"/>
    </location>
    <ligand>
        <name>phosphate</name>
        <dbReference type="ChEBI" id="CHEBI:43474"/>
    </ligand>
</feature>
<dbReference type="NCBIfam" id="TIGR01700">
    <property type="entry name" value="PNPH"/>
    <property type="match status" value="1"/>
</dbReference>
<evidence type="ECO:0000256" key="3">
    <source>
        <dbReference type="ARBA" id="ARBA00006751"/>
    </source>
</evidence>
<dbReference type="PIRSF" id="PIRSF000477">
    <property type="entry name" value="PurNPase"/>
    <property type="match status" value="1"/>
</dbReference>
<dbReference type="GO" id="GO:0009116">
    <property type="term" value="P:nucleoside metabolic process"/>
    <property type="evidence" value="ECO:0007669"/>
    <property type="project" value="InterPro"/>
</dbReference>
<evidence type="ECO:0000256" key="7">
    <source>
        <dbReference type="PIRNR" id="PIRNR000477"/>
    </source>
</evidence>
<dbReference type="PANTHER" id="PTHR11904:SF9">
    <property type="entry name" value="PURINE NUCLEOSIDE PHOSPHORYLASE-RELATED"/>
    <property type="match status" value="1"/>
</dbReference>
<dbReference type="NCBIfam" id="NF006054">
    <property type="entry name" value="PRK08202.1"/>
    <property type="match status" value="1"/>
</dbReference>
<feature type="domain" description="Nucleoside phosphorylase" evidence="9">
    <location>
        <begin position="26"/>
        <end position="269"/>
    </location>
</feature>
<feature type="binding site" evidence="8">
    <location>
        <position position="236"/>
    </location>
    <ligand>
        <name>a purine D-ribonucleoside</name>
        <dbReference type="ChEBI" id="CHEBI:142355"/>
    </ligand>
</feature>
<dbReference type="InterPro" id="IPR000845">
    <property type="entry name" value="Nucleoside_phosphorylase_d"/>
</dbReference>
<comment type="caution">
    <text evidence="10">The sequence shown here is derived from an EMBL/GenBank/DDBJ whole genome shotgun (WGS) entry which is preliminary data.</text>
</comment>
<dbReference type="CDD" id="cd09009">
    <property type="entry name" value="PNP-EcPNPII_like"/>
    <property type="match status" value="1"/>
</dbReference>
<dbReference type="InterPro" id="IPR011268">
    <property type="entry name" value="Purine_phosphorylase"/>
</dbReference>
<keyword evidence="4 7" id="KW-0328">Glycosyltransferase</keyword>
<dbReference type="EMBL" id="VUNA01000010">
    <property type="protein sequence ID" value="MST70905.1"/>
    <property type="molecule type" value="Genomic_DNA"/>
</dbReference>
<dbReference type="EC" id="2.4.2.1" evidence="7"/>
<dbReference type="GO" id="GO:0005737">
    <property type="term" value="C:cytoplasm"/>
    <property type="evidence" value="ECO:0007669"/>
    <property type="project" value="TreeGrafter"/>
</dbReference>
<evidence type="ECO:0000313" key="11">
    <source>
        <dbReference type="Proteomes" id="UP000469424"/>
    </source>
</evidence>
<feature type="binding site" evidence="8">
    <location>
        <position position="213"/>
    </location>
    <ligand>
        <name>phosphate</name>
        <dbReference type="ChEBI" id="CHEBI:43474"/>
    </ligand>
</feature>
<evidence type="ECO:0000259" key="9">
    <source>
        <dbReference type="Pfam" id="PF01048"/>
    </source>
</evidence>
<evidence type="ECO:0000256" key="4">
    <source>
        <dbReference type="ARBA" id="ARBA00022676"/>
    </source>
</evidence>
<gene>
    <name evidence="10" type="ORF">FYJ65_06075</name>
</gene>
<protein>
    <recommendedName>
        <fullName evidence="7">Purine nucleoside phosphorylase</fullName>
        <ecNumber evidence="7">2.4.2.1</ecNumber>
    </recommendedName>
    <alternativeName>
        <fullName evidence="7">Inosine-guanosine phosphorylase</fullName>
    </alternativeName>
</protein>
<evidence type="ECO:0000256" key="5">
    <source>
        <dbReference type="ARBA" id="ARBA00022679"/>
    </source>
</evidence>
<dbReference type="Gene3D" id="3.40.50.1580">
    <property type="entry name" value="Nucleoside phosphorylase domain"/>
    <property type="match status" value="1"/>
</dbReference>
<evidence type="ECO:0000256" key="1">
    <source>
        <dbReference type="ARBA" id="ARBA00002678"/>
    </source>
</evidence>
<organism evidence="10 11">
    <name type="scientific">Mogibacterium kristiansenii</name>
    <dbReference type="NCBI Taxonomy" id="2606708"/>
    <lineage>
        <taxon>Bacteria</taxon>
        <taxon>Bacillati</taxon>
        <taxon>Bacillota</taxon>
        <taxon>Clostridia</taxon>
        <taxon>Peptostreptococcales</taxon>
        <taxon>Anaerovoracaceae</taxon>
        <taxon>Mogibacterium</taxon>
    </lineage>
</organism>
<dbReference type="InterPro" id="IPR011270">
    <property type="entry name" value="Pur_Nuc_Pase_Ino/Guo-sp"/>
</dbReference>
<dbReference type="Pfam" id="PF01048">
    <property type="entry name" value="PNP_UDP_1"/>
    <property type="match status" value="1"/>
</dbReference>
<evidence type="ECO:0000256" key="2">
    <source>
        <dbReference type="ARBA" id="ARBA00005058"/>
    </source>
</evidence>
<feature type="binding site" evidence="8">
    <location>
        <position position="31"/>
    </location>
    <ligand>
        <name>phosphate</name>
        <dbReference type="ChEBI" id="CHEBI:43474"/>
    </ligand>
</feature>
<dbReference type="AlphaFoldDB" id="A0A6N7XLG8"/>
<feature type="binding site" evidence="8">
    <location>
        <position position="194"/>
    </location>
    <ligand>
        <name>a purine D-ribonucleoside</name>
        <dbReference type="ChEBI" id="CHEBI:142355"/>
    </ligand>
</feature>
<proteinExistence type="inferred from homology"/>
<comment type="similarity">
    <text evidence="3 7">Belongs to the PNP/MTAP phosphorylase family.</text>
</comment>
<keyword evidence="11" id="KW-1185">Reference proteome</keyword>
<dbReference type="NCBIfam" id="TIGR01697">
    <property type="entry name" value="PNPH-PUNA-XAPA"/>
    <property type="match status" value="1"/>
</dbReference>
<feature type="binding site" evidence="8">
    <location>
        <position position="62"/>
    </location>
    <ligand>
        <name>phosphate</name>
        <dbReference type="ChEBI" id="CHEBI:43474"/>
    </ligand>
</feature>
<evidence type="ECO:0000256" key="6">
    <source>
        <dbReference type="ARBA" id="ARBA00048556"/>
    </source>
</evidence>
<dbReference type="UniPathway" id="UPA00606"/>
<comment type="catalytic activity">
    <reaction evidence="6">
        <text>a purine 2'-deoxy-D-ribonucleoside + phosphate = a purine nucleobase + 2-deoxy-alpha-D-ribose 1-phosphate</text>
        <dbReference type="Rhea" id="RHEA:36431"/>
        <dbReference type="ChEBI" id="CHEBI:26386"/>
        <dbReference type="ChEBI" id="CHEBI:43474"/>
        <dbReference type="ChEBI" id="CHEBI:57259"/>
        <dbReference type="ChEBI" id="CHEBI:142361"/>
        <dbReference type="EC" id="2.4.2.1"/>
    </reaction>
</comment>
<keyword evidence="5 7" id="KW-0808">Transferase</keyword>
<feature type="binding site" evidence="8">
    <location>
        <position position="114"/>
    </location>
    <ligand>
        <name>phosphate</name>
        <dbReference type="ChEBI" id="CHEBI:43474"/>
    </ligand>
</feature>
<dbReference type="RefSeq" id="WP_154554466.1">
    <property type="nucleotide sequence ID" value="NZ_JAQXUZ010000024.1"/>
</dbReference>
<dbReference type="GO" id="GO:0004731">
    <property type="term" value="F:purine-nucleoside phosphorylase activity"/>
    <property type="evidence" value="ECO:0007669"/>
    <property type="project" value="UniProtKB-EC"/>
</dbReference>
<comment type="pathway">
    <text evidence="2 7">Purine metabolism; purine nucleoside salvage.</text>
</comment>
<reference evidence="10 11" key="1">
    <citation type="submission" date="2019-08" db="EMBL/GenBank/DDBJ databases">
        <title>In-depth cultivation of the pig gut microbiome towards novel bacterial diversity and tailored functional studies.</title>
        <authorList>
            <person name="Wylensek D."/>
            <person name="Hitch T.C.A."/>
            <person name="Clavel T."/>
        </authorList>
    </citation>
    <scope>NUCLEOTIDE SEQUENCE [LARGE SCALE GENOMIC DNA]</scope>
    <source>
        <strain evidence="10 11">WCA-MUC-591-APC-4B</strain>
    </source>
</reference>
<name>A0A6N7XLG8_9FIRM</name>
<accession>A0A6N7XLG8</accession>
<evidence type="ECO:0000313" key="10">
    <source>
        <dbReference type="EMBL" id="MST70905.1"/>
    </source>
</evidence>
<sequence length="272" mass="29296">MNRLEQLKQAAQYIREQISGDLPDTGIILGSGLGTYADSLENPVEIPYRDIPGFVTSTAPNHKGVLFAGRKGGHSLLVMSGRFHYYEGYSMKDVIFPVQVMALLGIRRLIITNASGAINPDFRPGHLMLIRDHVNMSGMNPLIGPNLDELGDRFPDMSDVYNRDLRKKVLREAQADGIELYEGVYAMMSGPSFETPAEIRFLHTIGCDAVGMSSVPEAIAAKHAGLEIIAISALANAAAGISPVPLSGSDVLEASAQIADSFRTVVDIAVNV</sequence>
<evidence type="ECO:0000256" key="8">
    <source>
        <dbReference type="PIRSR" id="PIRSR000477-2"/>
    </source>
</evidence>
<dbReference type="PANTHER" id="PTHR11904">
    <property type="entry name" value="METHYLTHIOADENOSINE/PURINE NUCLEOSIDE PHOSPHORYLASE"/>
    <property type="match status" value="1"/>
</dbReference>
<dbReference type="Proteomes" id="UP000469424">
    <property type="component" value="Unassembled WGS sequence"/>
</dbReference>